<organism evidence="4 5">
    <name type="scientific">Allacma fusca</name>
    <dbReference type="NCBI Taxonomy" id="39272"/>
    <lineage>
        <taxon>Eukaryota</taxon>
        <taxon>Metazoa</taxon>
        <taxon>Ecdysozoa</taxon>
        <taxon>Arthropoda</taxon>
        <taxon>Hexapoda</taxon>
        <taxon>Collembola</taxon>
        <taxon>Symphypleona</taxon>
        <taxon>Sminthuridae</taxon>
        <taxon>Allacma</taxon>
    </lineage>
</organism>
<evidence type="ECO:0000256" key="2">
    <source>
        <dbReference type="RuleBase" id="RU363116"/>
    </source>
</evidence>
<comment type="function">
    <text evidence="2">May mediate accelerated ATP-independent bidirectional transbilayer migration of phospholipids upon binding calcium ions that results in a loss of phospholipid asymmetry in the plasma membrane.</text>
</comment>
<feature type="region of interest" description="Disordered" evidence="3">
    <location>
        <begin position="161"/>
        <end position="208"/>
    </location>
</feature>
<comment type="caution">
    <text evidence="4">The sequence shown here is derived from an EMBL/GenBank/DDBJ whole genome shotgun (WGS) entry which is preliminary data.</text>
</comment>
<feature type="non-terminal residue" evidence="4">
    <location>
        <position position="1"/>
    </location>
</feature>
<keyword evidence="2" id="KW-0564">Palmitate</keyword>
<accession>A0A8J2KTD1</accession>
<name>A0A8J2KTD1_9HEXA</name>
<protein>
    <recommendedName>
        <fullName evidence="2">Phospholipid scramblase</fullName>
    </recommendedName>
</protein>
<dbReference type="PANTHER" id="PTHR23248">
    <property type="entry name" value="PHOSPHOLIPID SCRAMBLASE-RELATED"/>
    <property type="match status" value="1"/>
</dbReference>
<dbReference type="GO" id="GO:0005886">
    <property type="term" value="C:plasma membrane"/>
    <property type="evidence" value="ECO:0007669"/>
    <property type="project" value="TreeGrafter"/>
</dbReference>
<comment type="cofactor">
    <cofactor evidence="2">
        <name>Ca(2+)</name>
        <dbReference type="ChEBI" id="CHEBI:29108"/>
    </cofactor>
</comment>
<dbReference type="PANTHER" id="PTHR23248:SF9">
    <property type="entry name" value="PHOSPHOLIPID SCRAMBLASE"/>
    <property type="match status" value="1"/>
</dbReference>
<keyword evidence="2" id="KW-0106">Calcium</keyword>
<evidence type="ECO:0000313" key="4">
    <source>
        <dbReference type="EMBL" id="CAG7820505.1"/>
    </source>
</evidence>
<dbReference type="InterPro" id="IPR005552">
    <property type="entry name" value="Scramblase"/>
</dbReference>
<dbReference type="OrthoDB" id="191150at2759"/>
<dbReference type="GO" id="GO:0017128">
    <property type="term" value="F:phospholipid scramblase activity"/>
    <property type="evidence" value="ECO:0007669"/>
    <property type="project" value="InterPro"/>
</dbReference>
<evidence type="ECO:0000313" key="5">
    <source>
        <dbReference type="Proteomes" id="UP000708208"/>
    </source>
</evidence>
<dbReference type="AlphaFoldDB" id="A0A8J2KTD1"/>
<dbReference type="Pfam" id="PF03803">
    <property type="entry name" value="Scramblase"/>
    <property type="match status" value="1"/>
</dbReference>
<keyword evidence="2" id="KW-0449">Lipoprotein</keyword>
<feature type="compositionally biased region" description="Basic and acidic residues" evidence="3">
    <location>
        <begin position="166"/>
        <end position="180"/>
    </location>
</feature>
<keyword evidence="5" id="KW-1185">Reference proteome</keyword>
<comment type="similarity">
    <text evidence="1 2">Belongs to the phospholipid scramblase family.</text>
</comment>
<dbReference type="EMBL" id="CAJVCH010480508">
    <property type="protein sequence ID" value="CAG7820505.1"/>
    <property type="molecule type" value="Genomic_DNA"/>
</dbReference>
<reference evidence="4" key="1">
    <citation type="submission" date="2021-06" db="EMBL/GenBank/DDBJ databases">
        <authorList>
            <person name="Hodson N. C."/>
            <person name="Mongue J. A."/>
            <person name="Jaron S. K."/>
        </authorList>
    </citation>
    <scope>NUCLEOTIDE SEQUENCE</scope>
</reference>
<evidence type="ECO:0000256" key="3">
    <source>
        <dbReference type="SAM" id="MobiDB-lite"/>
    </source>
</evidence>
<evidence type="ECO:0000256" key="1">
    <source>
        <dbReference type="ARBA" id="ARBA00005350"/>
    </source>
</evidence>
<sequence length="225" mass="25143">PRHFFSWSADIVCQPQPSQSQGNKGGQPNPIDVPPGEPSSLIGCCPCPCLQQSIDAEAPRGIPVGRVVQDWSMCNSQFRILDASGETVLRIEGPCCTFSLCGPVEFQILSKTGITQPLCWGTYLNRFYVLRMLKQPRKRRNRDALSAIKKLRYYEVKRYQYPPEPKPVDKADQDSLSDNRDTEDEDHIEETGQTSYAYPPLPTPVPYQDAVTDAVNAIVKQPSGK</sequence>
<proteinExistence type="inferred from homology"/>
<gene>
    <name evidence="4" type="ORF">AFUS01_LOCUS30895</name>
</gene>
<dbReference type="Proteomes" id="UP000708208">
    <property type="component" value="Unassembled WGS sequence"/>
</dbReference>